<evidence type="ECO:0000259" key="7">
    <source>
        <dbReference type="PROSITE" id="PS51671"/>
    </source>
</evidence>
<feature type="non-terminal residue" evidence="8">
    <location>
        <position position="157"/>
    </location>
</feature>
<proteinExistence type="predicted"/>
<name>A0A2I1HKU6_9GLOM</name>
<dbReference type="VEuPathDB" id="FungiDB:FUN_006927"/>
<accession>A0A2I1HKU6</accession>
<dbReference type="Gene3D" id="3.40.190.10">
    <property type="entry name" value="Periplasmic binding protein-like II"/>
    <property type="match status" value="1"/>
</dbReference>
<evidence type="ECO:0000256" key="4">
    <source>
        <dbReference type="ARBA" id="ARBA00023239"/>
    </source>
</evidence>
<dbReference type="VEuPathDB" id="FungiDB:RhiirA1_413081"/>
<feature type="non-terminal residue" evidence="8">
    <location>
        <position position="1"/>
    </location>
</feature>
<comment type="caution">
    <text evidence="8">The sequence shown here is derived from an EMBL/GenBank/DDBJ whole genome shotgun (WGS) entry which is preliminary data.</text>
</comment>
<dbReference type="AlphaFoldDB" id="A0A2I1HKU6"/>
<dbReference type="InterPro" id="IPR001086">
    <property type="entry name" value="Preph_deHydtase"/>
</dbReference>
<gene>
    <name evidence="8" type="ORF">RhiirA4_285122</name>
</gene>
<dbReference type="Proteomes" id="UP000234323">
    <property type="component" value="Unassembled WGS sequence"/>
</dbReference>
<evidence type="ECO:0000256" key="5">
    <source>
        <dbReference type="ARBA" id="ARBA00029440"/>
    </source>
</evidence>
<dbReference type="Gene3D" id="3.30.70.260">
    <property type="match status" value="1"/>
</dbReference>
<evidence type="ECO:0000259" key="6">
    <source>
        <dbReference type="PROSITE" id="PS51171"/>
    </source>
</evidence>
<organism evidence="8 9">
    <name type="scientific">Rhizophagus irregularis</name>
    <dbReference type="NCBI Taxonomy" id="588596"/>
    <lineage>
        <taxon>Eukaryota</taxon>
        <taxon>Fungi</taxon>
        <taxon>Fungi incertae sedis</taxon>
        <taxon>Mucoromycota</taxon>
        <taxon>Glomeromycotina</taxon>
        <taxon>Glomeromycetes</taxon>
        <taxon>Glomerales</taxon>
        <taxon>Glomeraceae</taxon>
        <taxon>Rhizophagus</taxon>
    </lineage>
</organism>
<sequence>KTFGQCKKWLDMHLKDVQRIDALSTSKAAEISATKPNSAAISNIMCADLHILFSCIYKIDNTTHFFTICKTNKSTESTGDDKTLLLFTVDHQKPSALCDSMAVFKDHNINLTRPSLQRPWHYVFFVEFRGHKDDEVVKNSLKKLEKLCLNVKVLGSY</sequence>
<comment type="pathway">
    <text evidence="5">Amino-acid biosynthesis.</text>
</comment>
<dbReference type="PANTHER" id="PTHR21022">
    <property type="entry name" value="PREPHENATE DEHYDRATASE P PROTEIN"/>
    <property type="match status" value="1"/>
</dbReference>
<evidence type="ECO:0000256" key="2">
    <source>
        <dbReference type="ARBA" id="ARBA00023141"/>
    </source>
</evidence>
<dbReference type="CDD" id="cd04905">
    <property type="entry name" value="ACT_CM-PDT"/>
    <property type="match status" value="1"/>
</dbReference>
<dbReference type="GO" id="GO:0005737">
    <property type="term" value="C:cytoplasm"/>
    <property type="evidence" value="ECO:0007669"/>
    <property type="project" value="TreeGrafter"/>
</dbReference>
<feature type="domain" description="ACT" evidence="7">
    <location>
        <begin position="85"/>
        <end position="157"/>
    </location>
</feature>
<dbReference type="PROSITE" id="PS51171">
    <property type="entry name" value="PREPHENATE_DEHYDR_3"/>
    <property type="match status" value="1"/>
</dbReference>
<dbReference type="InterPro" id="IPR002912">
    <property type="entry name" value="ACT_dom"/>
</dbReference>
<dbReference type="VEuPathDB" id="FungiDB:RhiirFUN_009812"/>
<keyword evidence="2" id="KW-0057">Aromatic amino acid biosynthesis</keyword>
<dbReference type="InterPro" id="IPR045865">
    <property type="entry name" value="ACT-like_dom_sf"/>
</dbReference>
<dbReference type="Pfam" id="PF00800">
    <property type="entry name" value="PDT"/>
    <property type="match status" value="1"/>
</dbReference>
<keyword evidence="4" id="KW-0456">Lyase</keyword>
<evidence type="ECO:0000313" key="8">
    <source>
        <dbReference type="EMBL" id="PKY59494.1"/>
    </source>
</evidence>
<dbReference type="SUPFAM" id="SSF55021">
    <property type="entry name" value="ACT-like"/>
    <property type="match status" value="1"/>
</dbReference>
<keyword evidence="9" id="KW-1185">Reference proteome</keyword>
<dbReference type="GO" id="GO:0009094">
    <property type="term" value="P:L-phenylalanine biosynthetic process"/>
    <property type="evidence" value="ECO:0007669"/>
    <property type="project" value="UniProtKB-KW"/>
</dbReference>
<reference evidence="8 9" key="1">
    <citation type="submission" date="2015-10" db="EMBL/GenBank/DDBJ databases">
        <title>Genome analyses suggest a sexual origin of heterokaryosis in a supposedly ancient asexual fungus.</title>
        <authorList>
            <person name="Ropars J."/>
            <person name="Sedzielewska K."/>
            <person name="Noel J."/>
            <person name="Charron P."/>
            <person name="Farinelli L."/>
            <person name="Marton T."/>
            <person name="Kruger M."/>
            <person name="Pelin A."/>
            <person name="Brachmann A."/>
            <person name="Corradi N."/>
        </authorList>
    </citation>
    <scope>NUCLEOTIDE SEQUENCE [LARGE SCALE GENOMIC DNA]</scope>
    <source>
        <strain evidence="8 9">A4</strain>
    </source>
</reference>
<dbReference type="PROSITE" id="PS51671">
    <property type="entry name" value="ACT"/>
    <property type="match status" value="1"/>
</dbReference>
<dbReference type="GO" id="GO:0004664">
    <property type="term" value="F:prephenate dehydratase activity"/>
    <property type="evidence" value="ECO:0007669"/>
    <property type="project" value="InterPro"/>
</dbReference>
<dbReference type="PANTHER" id="PTHR21022:SF19">
    <property type="entry name" value="PREPHENATE DEHYDRATASE-RELATED"/>
    <property type="match status" value="1"/>
</dbReference>
<keyword evidence="1" id="KW-0028">Amino-acid biosynthesis</keyword>
<protein>
    <submittedName>
        <fullName evidence="8">ACT-like protein</fullName>
    </submittedName>
</protein>
<dbReference type="SUPFAM" id="SSF53850">
    <property type="entry name" value="Periplasmic binding protein-like II"/>
    <property type="match status" value="1"/>
</dbReference>
<dbReference type="EMBL" id="LLXI01003593">
    <property type="protein sequence ID" value="PKY59494.1"/>
    <property type="molecule type" value="Genomic_DNA"/>
</dbReference>
<feature type="domain" description="Prephenate dehydratase" evidence="6">
    <location>
        <begin position="1"/>
        <end position="74"/>
    </location>
</feature>
<keyword evidence="3" id="KW-0584">Phenylalanine biosynthesis</keyword>
<evidence type="ECO:0000313" key="9">
    <source>
        <dbReference type="Proteomes" id="UP000234323"/>
    </source>
</evidence>
<evidence type="ECO:0000256" key="3">
    <source>
        <dbReference type="ARBA" id="ARBA00023222"/>
    </source>
</evidence>
<evidence type="ECO:0000256" key="1">
    <source>
        <dbReference type="ARBA" id="ARBA00022605"/>
    </source>
</evidence>